<dbReference type="AlphaFoldDB" id="A0A5E4PNI6"/>
<sequence>MYLYDFDFVSSNIIFNYFHHVLVRAGNTINPFENNPVHPSGDGGDGGDGDGTQLKCKLRPALDQVISTDKSEAINFTTNQFCWQ</sequence>
<gene>
    <name evidence="2" type="ORF">LSINAPIS_LOCUS599</name>
</gene>
<organism evidence="2 3">
    <name type="scientific">Leptidea sinapis</name>
    <dbReference type="NCBI Taxonomy" id="189913"/>
    <lineage>
        <taxon>Eukaryota</taxon>
        <taxon>Metazoa</taxon>
        <taxon>Ecdysozoa</taxon>
        <taxon>Arthropoda</taxon>
        <taxon>Hexapoda</taxon>
        <taxon>Insecta</taxon>
        <taxon>Pterygota</taxon>
        <taxon>Neoptera</taxon>
        <taxon>Endopterygota</taxon>
        <taxon>Lepidoptera</taxon>
        <taxon>Glossata</taxon>
        <taxon>Ditrysia</taxon>
        <taxon>Papilionoidea</taxon>
        <taxon>Pieridae</taxon>
        <taxon>Dismorphiinae</taxon>
        <taxon>Leptidea</taxon>
    </lineage>
</organism>
<proteinExistence type="predicted"/>
<feature type="compositionally biased region" description="Gly residues" evidence="1">
    <location>
        <begin position="41"/>
        <end position="50"/>
    </location>
</feature>
<protein>
    <submittedName>
        <fullName evidence="2">Uncharacterized protein</fullName>
    </submittedName>
</protein>
<evidence type="ECO:0000313" key="3">
    <source>
        <dbReference type="Proteomes" id="UP000324832"/>
    </source>
</evidence>
<reference evidence="2 3" key="1">
    <citation type="submission" date="2017-07" db="EMBL/GenBank/DDBJ databases">
        <authorList>
            <person name="Talla V."/>
            <person name="Backstrom N."/>
        </authorList>
    </citation>
    <scope>NUCLEOTIDE SEQUENCE [LARGE SCALE GENOMIC DNA]</scope>
</reference>
<name>A0A5E4PNI6_9NEOP</name>
<dbReference type="EMBL" id="FZQP02000031">
    <property type="protein sequence ID" value="VVC86859.1"/>
    <property type="molecule type" value="Genomic_DNA"/>
</dbReference>
<keyword evidence="3" id="KW-1185">Reference proteome</keyword>
<evidence type="ECO:0000313" key="2">
    <source>
        <dbReference type="EMBL" id="VVC86859.1"/>
    </source>
</evidence>
<accession>A0A5E4PNI6</accession>
<dbReference type="Proteomes" id="UP000324832">
    <property type="component" value="Unassembled WGS sequence"/>
</dbReference>
<feature type="region of interest" description="Disordered" evidence="1">
    <location>
        <begin position="32"/>
        <end position="53"/>
    </location>
</feature>
<evidence type="ECO:0000256" key="1">
    <source>
        <dbReference type="SAM" id="MobiDB-lite"/>
    </source>
</evidence>